<dbReference type="Pfam" id="PF10036">
    <property type="entry name" value="RLL"/>
    <property type="match status" value="1"/>
</dbReference>
<reference evidence="3" key="1">
    <citation type="submission" date="2020-04" db="EMBL/GenBank/DDBJ databases">
        <authorList>
            <person name="Neveu A P."/>
        </authorList>
    </citation>
    <scope>NUCLEOTIDE SEQUENCE</scope>
    <source>
        <tissue evidence="3">Whole embryo</tissue>
    </source>
</reference>
<evidence type="ECO:0000256" key="1">
    <source>
        <dbReference type="ARBA" id="ARBA00008602"/>
    </source>
</evidence>
<gene>
    <name evidence="3" type="primary">Rtraf</name>
</gene>
<dbReference type="InterPro" id="IPR019265">
    <property type="entry name" value="RTRAF"/>
</dbReference>
<dbReference type="EMBL" id="LR789962">
    <property type="protein sequence ID" value="CAB3265824.1"/>
    <property type="molecule type" value="mRNA"/>
</dbReference>
<dbReference type="PANTHER" id="PTHR15924">
    <property type="entry name" value="CLE"/>
    <property type="match status" value="1"/>
</dbReference>
<organism evidence="3">
    <name type="scientific">Phallusia mammillata</name>
    <dbReference type="NCBI Taxonomy" id="59560"/>
    <lineage>
        <taxon>Eukaryota</taxon>
        <taxon>Metazoa</taxon>
        <taxon>Chordata</taxon>
        <taxon>Tunicata</taxon>
        <taxon>Ascidiacea</taxon>
        <taxon>Phlebobranchia</taxon>
        <taxon>Ascidiidae</taxon>
        <taxon>Phallusia</taxon>
    </lineage>
</organism>
<proteinExistence type="evidence at transcript level"/>
<accession>A0A6F9DQV0</accession>
<dbReference type="AlphaFoldDB" id="A0A6F9DQV0"/>
<evidence type="ECO:0000313" key="3">
    <source>
        <dbReference type="EMBL" id="CAB3265824.1"/>
    </source>
</evidence>
<protein>
    <recommendedName>
        <fullName evidence="2">RNA transcription, translation and transport factor protein</fullName>
    </recommendedName>
</protein>
<name>A0A6F9DQV0_9ASCI</name>
<sequence length="244" mass="27737">MFRRKLAALNHPRCEDFNPSNEESFKNLIVWLEDQKIRHYKIEDRTQLRNISSKQWEKSLAAYLKALDCPFEASDSLAVTDWLLGYAVRLEYGDNVKEYQAVDGKSIEAKRSLGGQGTLNSIKSSDPDFKQGVRNLAKILEIPLHEDDTITLEAVRILVKERLSKHDKPTTKNTDKKITVPLDEQELGFDTGDALLNRAARALRLLHINELRQLQTDINNAVVAVQTLTANPKTDERLGKVGRM</sequence>
<evidence type="ECO:0000256" key="2">
    <source>
        <dbReference type="ARBA" id="ARBA00015365"/>
    </source>
</evidence>
<comment type="similarity">
    <text evidence="1">Belongs to the RTRAF family.</text>
</comment>